<evidence type="ECO:0000256" key="7">
    <source>
        <dbReference type="ARBA" id="ARBA00023242"/>
    </source>
</evidence>
<dbReference type="Pfam" id="PF13359">
    <property type="entry name" value="DDE_Tnp_4"/>
    <property type="match status" value="1"/>
</dbReference>
<dbReference type="InterPro" id="IPR045249">
    <property type="entry name" value="HARBI1-like"/>
</dbReference>
<evidence type="ECO:0000256" key="1">
    <source>
        <dbReference type="ARBA" id="ARBA00001968"/>
    </source>
</evidence>
<feature type="chain" id="PRO_5044879525" description="DDE Tnp4 domain-containing protein" evidence="8">
    <location>
        <begin position="17"/>
        <end position="373"/>
    </location>
</feature>
<evidence type="ECO:0000256" key="5">
    <source>
        <dbReference type="ARBA" id="ARBA00022723"/>
    </source>
</evidence>
<evidence type="ECO:0000259" key="9">
    <source>
        <dbReference type="Pfam" id="PF13359"/>
    </source>
</evidence>
<comment type="similarity">
    <text evidence="3">Belongs to the HARBI1 family.</text>
</comment>
<dbReference type="AlphaFoldDB" id="A0ABD0SCW0"/>
<keyword evidence="6" id="KW-0378">Hydrolase</keyword>
<dbReference type="PANTHER" id="PTHR22930">
    <property type="match status" value="1"/>
</dbReference>
<organism evidence="10 11">
    <name type="scientific">Loxostege sticticalis</name>
    <name type="common">Beet webworm moth</name>
    <dbReference type="NCBI Taxonomy" id="481309"/>
    <lineage>
        <taxon>Eukaryota</taxon>
        <taxon>Metazoa</taxon>
        <taxon>Ecdysozoa</taxon>
        <taxon>Arthropoda</taxon>
        <taxon>Hexapoda</taxon>
        <taxon>Insecta</taxon>
        <taxon>Pterygota</taxon>
        <taxon>Neoptera</taxon>
        <taxon>Endopterygota</taxon>
        <taxon>Lepidoptera</taxon>
        <taxon>Glossata</taxon>
        <taxon>Ditrysia</taxon>
        <taxon>Pyraloidea</taxon>
        <taxon>Crambidae</taxon>
        <taxon>Pyraustinae</taxon>
        <taxon>Loxostege</taxon>
    </lineage>
</organism>
<evidence type="ECO:0000256" key="4">
    <source>
        <dbReference type="ARBA" id="ARBA00022722"/>
    </source>
</evidence>
<gene>
    <name evidence="10" type="ORF">ABMA28_010676</name>
</gene>
<reference evidence="10 11" key="1">
    <citation type="submission" date="2024-06" db="EMBL/GenBank/DDBJ databases">
        <title>A chromosome-level genome assembly of beet webworm, Loxostege sticticalis.</title>
        <authorList>
            <person name="Zhang Y."/>
        </authorList>
    </citation>
    <scope>NUCLEOTIDE SEQUENCE [LARGE SCALE GENOMIC DNA]</scope>
    <source>
        <strain evidence="10">AQ028</strain>
        <tissue evidence="10">Male pupae</tissue>
    </source>
</reference>
<keyword evidence="4" id="KW-0540">Nuclease</keyword>
<evidence type="ECO:0000256" key="2">
    <source>
        <dbReference type="ARBA" id="ARBA00004123"/>
    </source>
</evidence>
<dbReference type="EMBL" id="JBEDNZ010000026">
    <property type="protein sequence ID" value="KAL0810556.1"/>
    <property type="molecule type" value="Genomic_DNA"/>
</dbReference>
<evidence type="ECO:0000313" key="10">
    <source>
        <dbReference type="EMBL" id="KAL0810556.1"/>
    </source>
</evidence>
<accession>A0ABD0SCW0</accession>
<name>A0ABD0SCW0_LOXSC</name>
<dbReference type="InterPro" id="IPR027806">
    <property type="entry name" value="HARBI1_dom"/>
</dbReference>
<protein>
    <recommendedName>
        <fullName evidence="9">DDE Tnp4 domain-containing protein</fullName>
    </recommendedName>
</protein>
<feature type="signal peptide" evidence="8">
    <location>
        <begin position="1"/>
        <end position="16"/>
    </location>
</feature>
<dbReference type="PANTHER" id="PTHR22930:SF289">
    <property type="entry name" value="DDE TNP4 DOMAIN-CONTAINING PROTEIN-RELATED"/>
    <property type="match status" value="1"/>
</dbReference>
<dbReference type="GO" id="GO:0016787">
    <property type="term" value="F:hydrolase activity"/>
    <property type="evidence" value="ECO:0007669"/>
    <property type="project" value="UniProtKB-KW"/>
</dbReference>
<keyword evidence="5" id="KW-0479">Metal-binding</keyword>
<sequence length="373" mass="42766">MARMFLLKLLLEEAHALDKLEMRRQANQIRSLSLLTRDDDYVNVYRLSKELIDQLEQELLPLVKITKRRGKGLSTHVKVLCILSFLANGSYQKIIKENIRTFISQPSASRCIHEVVEALNDPEIVKKYIRFPQNLQERQILKERFYRKFGIPGVIGCIDGTLVALKKPADNEERFYCRKGYHARNVQLITDADLNILNVDPTYGGATHDSFIFNHCIIKDHLEALTNAGEEVVLLGDSGYGQRAYLMTPISAAEDNSPDAFYNDLHSTARNSVERTIGLLKGRFRCLLVHRVLDYHPDVVAKIVIACCVLHNMCNRAGMPALQISEEERLEEAQIIAEVQRRQTRDLPSNTDLAMGQIRRQNLVNRLWRSYHN</sequence>
<keyword evidence="7" id="KW-0539">Nucleus</keyword>
<evidence type="ECO:0000313" key="11">
    <source>
        <dbReference type="Proteomes" id="UP001549921"/>
    </source>
</evidence>
<dbReference type="GO" id="GO:0004518">
    <property type="term" value="F:nuclease activity"/>
    <property type="evidence" value="ECO:0007669"/>
    <property type="project" value="UniProtKB-KW"/>
</dbReference>
<dbReference type="GO" id="GO:0005634">
    <property type="term" value="C:nucleus"/>
    <property type="evidence" value="ECO:0007669"/>
    <property type="project" value="UniProtKB-SubCell"/>
</dbReference>
<comment type="caution">
    <text evidence="10">The sequence shown here is derived from an EMBL/GenBank/DDBJ whole genome shotgun (WGS) entry which is preliminary data.</text>
</comment>
<evidence type="ECO:0000256" key="6">
    <source>
        <dbReference type="ARBA" id="ARBA00022801"/>
    </source>
</evidence>
<evidence type="ECO:0000256" key="8">
    <source>
        <dbReference type="SAM" id="SignalP"/>
    </source>
</evidence>
<dbReference type="GO" id="GO:0046872">
    <property type="term" value="F:metal ion binding"/>
    <property type="evidence" value="ECO:0007669"/>
    <property type="project" value="UniProtKB-KW"/>
</dbReference>
<comment type="subcellular location">
    <subcellularLocation>
        <location evidence="2">Nucleus</location>
    </subcellularLocation>
</comment>
<comment type="cofactor">
    <cofactor evidence="1">
        <name>a divalent metal cation</name>
        <dbReference type="ChEBI" id="CHEBI:60240"/>
    </cofactor>
</comment>
<proteinExistence type="inferred from homology"/>
<feature type="domain" description="DDE Tnp4" evidence="9">
    <location>
        <begin position="158"/>
        <end position="312"/>
    </location>
</feature>
<keyword evidence="8" id="KW-0732">Signal</keyword>
<evidence type="ECO:0000256" key="3">
    <source>
        <dbReference type="ARBA" id="ARBA00006958"/>
    </source>
</evidence>
<dbReference type="Proteomes" id="UP001549921">
    <property type="component" value="Unassembled WGS sequence"/>
</dbReference>